<dbReference type="Gene3D" id="3.20.20.60">
    <property type="entry name" value="Phosphoenolpyruvate-binding domains"/>
    <property type="match status" value="1"/>
</dbReference>
<sequence length="243" mass="27572">MVRNIDEELHGIWRIIPSPAITEIIGQSGFDFQILDCEHGSYDFQTLLEDIRSCHFQKCLAYVRVSGLDKVEVQRCLDLGADGIVFPQLDSFEDFHLATKMLKYAPYGIRGFNPFVPSGEYGFKKINDNNISCIVIIETLNAIKELDKILALTNITMIYIGVYDLSAQLNCIGEMDNPSLQEAVNLIIEKSIISNKMVSLMINNPESYKKYKHKGVKSFVHTIDGYQIKKAFISELNNTLSYK</sequence>
<dbReference type="GO" id="GO:0016832">
    <property type="term" value="F:aldehyde-lyase activity"/>
    <property type="evidence" value="ECO:0007669"/>
    <property type="project" value="TreeGrafter"/>
</dbReference>
<comment type="caution">
    <text evidence="5">The sequence shown here is derived from an EMBL/GenBank/DDBJ whole genome shotgun (WGS) entry which is preliminary data.</text>
</comment>
<dbReference type="STRING" id="1826909.A5893_12195"/>
<evidence type="ECO:0000256" key="2">
    <source>
        <dbReference type="ARBA" id="ARBA00022723"/>
    </source>
</evidence>
<keyword evidence="6" id="KW-1185">Reference proteome</keyword>
<evidence type="ECO:0000313" key="6">
    <source>
        <dbReference type="Proteomes" id="UP000078459"/>
    </source>
</evidence>
<protein>
    <recommendedName>
        <fullName evidence="4">HpcH/HpaI aldolase/citrate lyase domain-containing protein</fullName>
    </recommendedName>
</protein>
<feature type="domain" description="HpcH/HpaI aldolase/citrate lyase" evidence="4">
    <location>
        <begin position="13"/>
        <end position="196"/>
    </location>
</feature>
<evidence type="ECO:0000259" key="4">
    <source>
        <dbReference type="Pfam" id="PF03328"/>
    </source>
</evidence>
<evidence type="ECO:0000313" key="5">
    <source>
        <dbReference type="EMBL" id="OAQ38803.1"/>
    </source>
</evidence>
<dbReference type="GO" id="GO:0005737">
    <property type="term" value="C:cytoplasm"/>
    <property type="evidence" value="ECO:0007669"/>
    <property type="project" value="TreeGrafter"/>
</dbReference>
<reference evidence="5 6" key="2">
    <citation type="submission" date="2016-06" db="EMBL/GenBank/DDBJ databases">
        <title>Pedobacter psychrophilus sp. nov., isolated from Antarctic fragmentary rock.</title>
        <authorList>
            <person name="Svec P."/>
        </authorList>
    </citation>
    <scope>NUCLEOTIDE SEQUENCE [LARGE SCALE GENOMIC DNA]</scope>
    <source>
        <strain evidence="5 6">CCM 8644</strain>
    </source>
</reference>
<dbReference type="Pfam" id="PF03328">
    <property type="entry name" value="HpcH_HpaI"/>
    <property type="match status" value="1"/>
</dbReference>
<reference evidence="5 6" key="1">
    <citation type="submission" date="2016-04" db="EMBL/GenBank/DDBJ databases">
        <authorList>
            <person name="Evans L.H."/>
            <person name="Alamgir A."/>
            <person name="Owens N."/>
            <person name="Weber N.D."/>
            <person name="Virtaneva K."/>
            <person name="Barbian K."/>
            <person name="Babar A."/>
            <person name="Rosenke K."/>
        </authorList>
    </citation>
    <scope>NUCLEOTIDE SEQUENCE [LARGE SCALE GENOMIC DNA]</scope>
    <source>
        <strain evidence="5 6">CCM 8644</strain>
    </source>
</reference>
<dbReference type="PANTHER" id="PTHR30502">
    <property type="entry name" value="2-KETO-3-DEOXY-L-RHAMNONATE ALDOLASE"/>
    <property type="match status" value="1"/>
</dbReference>
<proteinExistence type="inferred from homology"/>
<dbReference type="OrthoDB" id="86160at2"/>
<dbReference type="Proteomes" id="UP000078459">
    <property type="component" value="Unassembled WGS sequence"/>
</dbReference>
<dbReference type="InterPro" id="IPR040442">
    <property type="entry name" value="Pyrv_kinase-like_dom_sf"/>
</dbReference>
<dbReference type="EMBL" id="LWHJ01000029">
    <property type="protein sequence ID" value="OAQ38803.1"/>
    <property type="molecule type" value="Genomic_DNA"/>
</dbReference>
<dbReference type="PANTHER" id="PTHR30502:SF0">
    <property type="entry name" value="PHOSPHOENOLPYRUVATE CARBOXYLASE FAMILY PROTEIN"/>
    <property type="match status" value="1"/>
</dbReference>
<name>A0A179DEA9_9SPHI</name>
<evidence type="ECO:0000256" key="3">
    <source>
        <dbReference type="ARBA" id="ARBA00023239"/>
    </source>
</evidence>
<gene>
    <name evidence="5" type="ORF">A5893_12195</name>
</gene>
<dbReference type="SUPFAM" id="SSF51621">
    <property type="entry name" value="Phosphoenolpyruvate/pyruvate domain"/>
    <property type="match status" value="1"/>
</dbReference>
<dbReference type="InterPro" id="IPR005000">
    <property type="entry name" value="Aldolase/citrate-lyase_domain"/>
</dbReference>
<dbReference type="RefSeq" id="WP_068822956.1">
    <property type="nucleotide sequence ID" value="NZ_LWHJ01000029.1"/>
</dbReference>
<dbReference type="AlphaFoldDB" id="A0A179DEA9"/>
<keyword evidence="2" id="KW-0479">Metal-binding</keyword>
<evidence type="ECO:0000256" key="1">
    <source>
        <dbReference type="ARBA" id="ARBA00005568"/>
    </source>
</evidence>
<dbReference type="InterPro" id="IPR050251">
    <property type="entry name" value="HpcH-HpaI_aldolase"/>
</dbReference>
<dbReference type="InterPro" id="IPR015813">
    <property type="entry name" value="Pyrv/PenolPyrv_kinase-like_dom"/>
</dbReference>
<accession>A0A179DEA9</accession>
<comment type="similarity">
    <text evidence="1">Belongs to the HpcH/HpaI aldolase family.</text>
</comment>
<keyword evidence="3" id="KW-0456">Lyase</keyword>
<organism evidence="5 6">
    <name type="scientific">Pedobacter psychrophilus</name>
    <dbReference type="NCBI Taxonomy" id="1826909"/>
    <lineage>
        <taxon>Bacteria</taxon>
        <taxon>Pseudomonadati</taxon>
        <taxon>Bacteroidota</taxon>
        <taxon>Sphingobacteriia</taxon>
        <taxon>Sphingobacteriales</taxon>
        <taxon>Sphingobacteriaceae</taxon>
        <taxon>Pedobacter</taxon>
    </lineage>
</organism>
<dbReference type="GO" id="GO:0046872">
    <property type="term" value="F:metal ion binding"/>
    <property type="evidence" value="ECO:0007669"/>
    <property type="project" value="UniProtKB-KW"/>
</dbReference>